<evidence type="ECO:0000256" key="4">
    <source>
        <dbReference type="ARBA" id="ARBA00022448"/>
    </source>
</evidence>
<comment type="caution">
    <text evidence="11">The sequence shown here is derived from an EMBL/GenBank/DDBJ whole genome shotgun (WGS) entry which is preliminary data.</text>
</comment>
<evidence type="ECO:0000313" key="12">
    <source>
        <dbReference type="Proteomes" id="UP000054937"/>
    </source>
</evidence>
<evidence type="ECO:0000256" key="7">
    <source>
        <dbReference type="ARBA" id="ARBA00022927"/>
    </source>
</evidence>
<protein>
    <recommendedName>
        <fullName evidence="13">Coatomer subunit epsilon</fullName>
    </recommendedName>
</protein>
<dbReference type="SUPFAM" id="SSF48452">
    <property type="entry name" value="TPR-like"/>
    <property type="match status" value="1"/>
</dbReference>
<reference evidence="11 12" key="1">
    <citation type="journal article" date="2015" name="Sci. Rep.">
        <title>Genome of the facultative scuticociliatosis pathogen Pseudocohnilembus persalinus provides insight into its virulence through horizontal gene transfer.</title>
        <authorList>
            <person name="Xiong J."/>
            <person name="Wang G."/>
            <person name="Cheng J."/>
            <person name="Tian M."/>
            <person name="Pan X."/>
            <person name="Warren A."/>
            <person name="Jiang C."/>
            <person name="Yuan D."/>
            <person name="Miao W."/>
        </authorList>
    </citation>
    <scope>NUCLEOTIDE SEQUENCE [LARGE SCALE GENOMIC DNA]</scope>
    <source>
        <strain evidence="11">36N120E</strain>
    </source>
</reference>
<dbReference type="GO" id="GO:0015031">
    <property type="term" value="P:protein transport"/>
    <property type="evidence" value="ECO:0007669"/>
    <property type="project" value="UniProtKB-KW"/>
</dbReference>
<dbReference type="GO" id="GO:0000139">
    <property type="term" value="C:Golgi membrane"/>
    <property type="evidence" value="ECO:0007669"/>
    <property type="project" value="UniProtKB-SubCell"/>
</dbReference>
<evidence type="ECO:0000313" key="11">
    <source>
        <dbReference type="EMBL" id="KRX02627.1"/>
    </source>
</evidence>
<gene>
    <name evidence="11" type="ORF">PPERSA_11967</name>
</gene>
<dbReference type="GO" id="GO:0006888">
    <property type="term" value="P:endoplasmic reticulum to Golgi vesicle-mediated transport"/>
    <property type="evidence" value="ECO:0007669"/>
    <property type="project" value="TreeGrafter"/>
</dbReference>
<organism evidence="11 12">
    <name type="scientific">Pseudocohnilembus persalinus</name>
    <name type="common">Ciliate</name>
    <dbReference type="NCBI Taxonomy" id="266149"/>
    <lineage>
        <taxon>Eukaryota</taxon>
        <taxon>Sar</taxon>
        <taxon>Alveolata</taxon>
        <taxon>Ciliophora</taxon>
        <taxon>Intramacronucleata</taxon>
        <taxon>Oligohymenophorea</taxon>
        <taxon>Scuticociliatia</taxon>
        <taxon>Philasterida</taxon>
        <taxon>Pseudocohnilembidae</taxon>
        <taxon>Pseudocohnilembus</taxon>
    </lineage>
</organism>
<evidence type="ECO:0000256" key="2">
    <source>
        <dbReference type="ARBA" id="ARBA00004347"/>
    </source>
</evidence>
<proteinExistence type="inferred from homology"/>
<evidence type="ECO:0008006" key="13">
    <source>
        <dbReference type="Google" id="ProtNLM"/>
    </source>
</evidence>
<keyword evidence="12" id="KW-1185">Reference proteome</keyword>
<dbReference type="OMA" id="MIQIICA"/>
<dbReference type="InterPro" id="IPR006822">
    <property type="entry name" value="Coatomer_esu"/>
</dbReference>
<dbReference type="Pfam" id="PF04733">
    <property type="entry name" value="Coatomer_E"/>
    <property type="match status" value="1"/>
</dbReference>
<evidence type="ECO:0000256" key="3">
    <source>
        <dbReference type="ARBA" id="ARBA00008827"/>
    </source>
</evidence>
<keyword evidence="5" id="KW-0963">Cytoplasm</keyword>
<dbReference type="EMBL" id="LDAU01000154">
    <property type="protein sequence ID" value="KRX02627.1"/>
    <property type="molecule type" value="Genomic_DNA"/>
</dbReference>
<dbReference type="InterPro" id="IPR011990">
    <property type="entry name" value="TPR-like_helical_dom_sf"/>
</dbReference>
<dbReference type="Proteomes" id="UP000054937">
    <property type="component" value="Unassembled WGS sequence"/>
</dbReference>
<accession>A0A0V0QK35</accession>
<evidence type="ECO:0000256" key="5">
    <source>
        <dbReference type="ARBA" id="ARBA00022490"/>
    </source>
</evidence>
<dbReference type="GO" id="GO:0006891">
    <property type="term" value="P:intra-Golgi vesicle-mediated transport"/>
    <property type="evidence" value="ECO:0007669"/>
    <property type="project" value="TreeGrafter"/>
</dbReference>
<keyword evidence="4" id="KW-0813">Transport</keyword>
<dbReference type="GO" id="GO:0006890">
    <property type="term" value="P:retrograde vesicle-mediated transport, Golgi to endoplasmic reticulum"/>
    <property type="evidence" value="ECO:0007669"/>
    <property type="project" value="InterPro"/>
</dbReference>
<keyword evidence="9" id="KW-0472">Membrane</keyword>
<sequence>MDPDSYLRDFKNNFFIGNYSKNIETWRDVLDESQFGEHIMKIDFYIARSLIAQTKLAYKIQLNEKKNKLTEQFQGITKLTNNFIGGILVNNVDVQKLKESFYSFKDDRVQSLVHYLIWLYMGIQSGQLEEVMKSEKETDQANFPFKEESEIIYLQFLAFLQANNLNKAQQKLNKLRAIDDEDVLTLLAQVYYNMNSDNENVAIQYLGELKERFGDSPFLINLKISILMRQQKFAPAFALGQQLFTILTTKENLKNSSELEILVTNMISLGEILNKPIDEYLQSLQQINYDCINVERAQKLSQNFDDFCSKMSTKA</sequence>
<dbReference type="PANTHER" id="PTHR10805:SF0">
    <property type="entry name" value="COATOMER SUBUNIT EPSILON"/>
    <property type="match status" value="1"/>
</dbReference>
<comment type="similarity">
    <text evidence="3">Belongs to the COPE family.</text>
</comment>
<dbReference type="InParanoid" id="A0A0V0QK35"/>
<evidence type="ECO:0000256" key="9">
    <source>
        <dbReference type="ARBA" id="ARBA00023136"/>
    </source>
</evidence>
<dbReference type="Gene3D" id="1.25.40.10">
    <property type="entry name" value="Tetratricopeptide repeat domain"/>
    <property type="match status" value="1"/>
</dbReference>
<keyword evidence="6" id="KW-0931">ER-Golgi transport</keyword>
<evidence type="ECO:0000256" key="10">
    <source>
        <dbReference type="ARBA" id="ARBA00023329"/>
    </source>
</evidence>
<dbReference type="OrthoDB" id="310217at2759"/>
<keyword evidence="8" id="KW-0333">Golgi apparatus</keyword>
<dbReference type="GO" id="GO:0005198">
    <property type="term" value="F:structural molecule activity"/>
    <property type="evidence" value="ECO:0007669"/>
    <property type="project" value="InterPro"/>
</dbReference>
<dbReference type="AlphaFoldDB" id="A0A0V0QK35"/>
<dbReference type="GO" id="GO:0030126">
    <property type="term" value="C:COPI vesicle coat"/>
    <property type="evidence" value="ECO:0007669"/>
    <property type="project" value="TreeGrafter"/>
</dbReference>
<evidence type="ECO:0000256" key="6">
    <source>
        <dbReference type="ARBA" id="ARBA00022892"/>
    </source>
</evidence>
<evidence type="ECO:0000256" key="1">
    <source>
        <dbReference type="ARBA" id="ARBA00004255"/>
    </source>
</evidence>
<evidence type="ECO:0000256" key="8">
    <source>
        <dbReference type="ARBA" id="ARBA00023034"/>
    </source>
</evidence>
<name>A0A0V0QK35_PSEPJ</name>
<comment type="subcellular location">
    <subcellularLocation>
        <location evidence="2">Cytoplasmic vesicle</location>
        <location evidence="2">COPI-coated vesicle membrane</location>
        <topology evidence="2">Peripheral membrane protein</topology>
        <orientation evidence="2">Cytoplasmic side</orientation>
    </subcellularLocation>
    <subcellularLocation>
        <location evidence="1">Golgi apparatus membrane</location>
        <topology evidence="1">Peripheral membrane protein</topology>
        <orientation evidence="1">Cytoplasmic side</orientation>
    </subcellularLocation>
</comment>
<keyword evidence="10" id="KW-0968">Cytoplasmic vesicle</keyword>
<dbReference type="PANTHER" id="PTHR10805">
    <property type="entry name" value="COATOMER SUBUNIT EPSILON"/>
    <property type="match status" value="1"/>
</dbReference>
<keyword evidence="7" id="KW-0653">Protein transport</keyword>